<comment type="caution">
    <text evidence="3">The sequence shown here is derived from an EMBL/GenBank/DDBJ whole genome shotgun (WGS) entry which is preliminary data.</text>
</comment>
<dbReference type="Proteomes" id="UP000632377">
    <property type="component" value="Unassembled WGS sequence"/>
</dbReference>
<dbReference type="PANTHER" id="PTHR10587:SF125">
    <property type="entry name" value="POLYSACCHARIDE DEACETYLASE YHEN-RELATED"/>
    <property type="match status" value="1"/>
</dbReference>
<dbReference type="CDD" id="cd10944">
    <property type="entry name" value="CE4_SmPgdA_like"/>
    <property type="match status" value="1"/>
</dbReference>
<gene>
    <name evidence="3" type="ORF">JK636_15095</name>
</gene>
<accession>A0ABS1TCJ7</accession>
<feature type="region of interest" description="Disordered" evidence="1">
    <location>
        <begin position="23"/>
        <end position="55"/>
    </location>
</feature>
<sequence>MLYLKLDIARATAKVDNIQQYDNSVQASAKSNADKNIEDKKDVQPEEKTKQEVPVKQVETNETKNIVVTSAKNNDTSKTTSSANNSNKGAKIAYLTFDDGPSYKVTPAVLDILKKENIKATFFVVGQTVKANPELLKREKAEGHTIGNHTYSHNYKYLYSSTNNFLEDLKKNDSIIKSVIGDYNDKLIRFPGGSFGKQAYQKAAEEAGYTYIDWNCLSGDAESKKKSVEQLIQGVKSTARGQHQLTILMHDAAGKETTAEALPKIIEYLKGQGYKFEVLK</sequence>
<dbReference type="PROSITE" id="PS51677">
    <property type="entry name" value="NODB"/>
    <property type="match status" value="1"/>
</dbReference>
<dbReference type="InterPro" id="IPR050248">
    <property type="entry name" value="Polysacc_deacetylase_ArnD"/>
</dbReference>
<feature type="compositionally biased region" description="Basic and acidic residues" evidence="1">
    <location>
        <begin position="32"/>
        <end position="53"/>
    </location>
</feature>
<dbReference type="Pfam" id="PF01522">
    <property type="entry name" value="Polysacc_deac_1"/>
    <property type="match status" value="1"/>
</dbReference>
<evidence type="ECO:0000313" key="3">
    <source>
        <dbReference type="EMBL" id="MBL4937078.1"/>
    </source>
</evidence>
<name>A0ABS1TCJ7_9CLOT</name>
<evidence type="ECO:0000313" key="4">
    <source>
        <dbReference type="Proteomes" id="UP000632377"/>
    </source>
</evidence>
<evidence type="ECO:0000259" key="2">
    <source>
        <dbReference type="PROSITE" id="PS51677"/>
    </source>
</evidence>
<dbReference type="InterPro" id="IPR011330">
    <property type="entry name" value="Glyco_hydro/deAcase_b/a-brl"/>
</dbReference>
<proteinExistence type="predicted"/>
<organism evidence="3 4">
    <name type="scientific">Clostridium rhizosphaerae</name>
    <dbReference type="NCBI Taxonomy" id="2803861"/>
    <lineage>
        <taxon>Bacteria</taxon>
        <taxon>Bacillati</taxon>
        <taxon>Bacillota</taxon>
        <taxon>Clostridia</taxon>
        <taxon>Eubacteriales</taxon>
        <taxon>Clostridiaceae</taxon>
        <taxon>Clostridium</taxon>
    </lineage>
</organism>
<dbReference type="Gene3D" id="3.20.20.370">
    <property type="entry name" value="Glycoside hydrolase/deacetylase"/>
    <property type="match status" value="1"/>
</dbReference>
<feature type="domain" description="NodB homology" evidence="2">
    <location>
        <begin position="91"/>
        <end position="277"/>
    </location>
</feature>
<protein>
    <submittedName>
        <fullName evidence="3">Polysaccharide deacetylase</fullName>
    </submittedName>
</protein>
<keyword evidence="4" id="KW-1185">Reference proteome</keyword>
<dbReference type="PANTHER" id="PTHR10587">
    <property type="entry name" value="GLYCOSYL TRANSFERASE-RELATED"/>
    <property type="match status" value="1"/>
</dbReference>
<dbReference type="SUPFAM" id="SSF88713">
    <property type="entry name" value="Glycoside hydrolase/deacetylase"/>
    <property type="match status" value="1"/>
</dbReference>
<reference evidence="3 4" key="1">
    <citation type="submission" date="2021-01" db="EMBL/GenBank/DDBJ databases">
        <title>Genome public.</title>
        <authorList>
            <person name="Liu C."/>
            <person name="Sun Q."/>
        </authorList>
    </citation>
    <scope>NUCLEOTIDE SEQUENCE [LARGE SCALE GENOMIC DNA]</scope>
    <source>
        <strain evidence="3 4">YIM B02515</strain>
    </source>
</reference>
<dbReference type="InterPro" id="IPR002509">
    <property type="entry name" value="NODB_dom"/>
</dbReference>
<evidence type="ECO:0000256" key="1">
    <source>
        <dbReference type="SAM" id="MobiDB-lite"/>
    </source>
</evidence>
<dbReference type="EMBL" id="JAESWC010000009">
    <property type="protein sequence ID" value="MBL4937078.1"/>
    <property type="molecule type" value="Genomic_DNA"/>
</dbReference>